<keyword evidence="1" id="KW-1133">Transmembrane helix</keyword>
<feature type="transmembrane region" description="Helical" evidence="1">
    <location>
        <begin position="75"/>
        <end position="93"/>
    </location>
</feature>
<protein>
    <recommendedName>
        <fullName evidence="4">PAP2 superfamily protein</fullName>
    </recommendedName>
</protein>
<sequence length="195" mass="22171">MKKNIGKVIRIITVPPILFLLLICFIFLTRKEVFQSPLDLVAAIICLVVLPTLAYPLQHWIPYFRDKGREGQRNLAIYITFLGYFLGAIYGILTNATLMLQMIFDTYLISVILLLILNKVFNIKGSGHSCSITGCCVFLYFYTGMSIYFIFMLGMLLLVYWASLSTKRHSFIQLLLGSGLCVIGFYITNLLLDVI</sequence>
<name>A0ABT4BUQ5_9FIRM</name>
<keyword evidence="1" id="KW-0472">Membrane</keyword>
<reference evidence="2 3" key="1">
    <citation type="submission" date="2022-11" db="EMBL/GenBank/DDBJ databases">
        <authorList>
            <person name="Caiyu Z."/>
        </authorList>
    </citation>
    <scope>NUCLEOTIDE SEQUENCE [LARGE SCALE GENOMIC DNA]</scope>
    <source>
        <strain evidence="2 3">YR-4</strain>
    </source>
</reference>
<evidence type="ECO:0000256" key="1">
    <source>
        <dbReference type="SAM" id="Phobius"/>
    </source>
</evidence>
<dbReference type="RefSeq" id="WP_268058682.1">
    <property type="nucleotide sequence ID" value="NZ_JAPOHA010000009.1"/>
</dbReference>
<keyword evidence="1" id="KW-0812">Transmembrane</keyword>
<evidence type="ECO:0000313" key="3">
    <source>
        <dbReference type="Proteomes" id="UP001082703"/>
    </source>
</evidence>
<feature type="transmembrane region" description="Helical" evidence="1">
    <location>
        <begin position="174"/>
        <end position="192"/>
    </location>
</feature>
<evidence type="ECO:0008006" key="4">
    <source>
        <dbReference type="Google" id="ProtNLM"/>
    </source>
</evidence>
<feature type="transmembrane region" description="Helical" evidence="1">
    <location>
        <begin position="7"/>
        <end position="28"/>
    </location>
</feature>
<accession>A0ABT4BUQ5</accession>
<evidence type="ECO:0000313" key="2">
    <source>
        <dbReference type="EMBL" id="MCY1714627.1"/>
    </source>
</evidence>
<comment type="caution">
    <text evidence="2">The sequence shown here is derived from an EMBL/GenBank/DDBJ whole genome shotgun (WGS) entry which is preliminary data.</text>
</comment>
<gene>
    <name evidence="2" type="ORF">OUY18_10210</name>
</gene>
<feature type="transmembrane region" description="Helical" evidence="1">
    <location>
        <begin position="99"/>
        <end position="117"/>
    </location>
</feature>
<dbReference type="Proteomes" id="UP001082703">
    <property type="component" value="Unassembled WGS sequence"/>
</dbReference>
<dbReference type="EMBL" id="JAPOHA010000009">
    <property type="protein sequence ID" value="MCY1714627.1"/>
    <property type="molecule type" value="Genomic_DNA"/>
</dbReference>
<proteinExistence type="predicted"/>
<feature type="transmembrane region" description="Helical" evidence="1">
    <location>
        <begin position="40"/>
        <end position="63"/>
    </location>
</feature>
<keyword evidence="3" id="KW-1185">Reference proteome</keyword>
<feature type="transmembrane region" description="Helical" evidence="1">
    <location>
        <begin position="137"/>
        <end position="162"/>
    </location>
</feature>
<organism evidence="2 3">
    <name type="scientific">Caproiciproducens galactitolivorans</name>
    <dbReference type="NCBI Taxonomy" id="642589"/>
    <lineage>
        <taxon>Bacteria</taxon>
        <taxon>Bacillati</taxon>
        <taxon>Bacillota</taxon>
        <taxon>Clostridia</taxon>
        <taxon>Eubacteriales</taxon>
        <taxon>Acutalibacteraceae</taxon>
        <taxon>Caproiciproducens</taxon>
    </lineage>
</organism>